<dbReference type="PANTHER" id="PTHR31251">
    <property type="entry name" value="SQUAMOSA PROMOTER-BINDING-LIKE PROTEIN 4"/>
    <property type="match status" value="1"/>
</dbReference>
<sequence length="1244" mass="130767">MSSQADEAAWSAEDWKWDAYSLIAAPADARISKEERAKARASDGGKQGCQVDGCSIEVGSQKDYHSRYKICEFHLKAQVVTKDGRAHRFCQQCGKFQPLEDFDGDKRSCRARLEKHNARRRRQREMAHMIKKTGAVDEKLLAKKYGLKEEELAPKLAKLAKAGYYVKSEPQSASPSGTAGGASKSHSPTVTISAPTEGGAGGPTSMHAGTAAAARAAAASAADAAQQAAALAQQLHAQQAMEAAAVLHSQRAAAAVQAAAGAFGLSLSATPMDDIVAMSCSEQQLAAAAAAAGVPNIGATGPIPIGAAGAAELSLLLDNEFLNDVFNNPMLDASLVDAALQLGAGGQAAAAAATFLQLDAAQAMDLDDMMGLEQLTNELLNPMGGMPPAAACMMGGPACTWPQPHMPQPAYPATPSGRETQLPLPYLTQAALAVQQGTFGSALVGASPFGGGLQPPPPLPGARTMGSPASQHSSATALARGISGNGSVLDEALNLLSYDSAQVTYVPEEKLVRFSAKLFNCTPAQLPSDLKASLVNMLSSQSIEGYLRPGCVHLTVNALMGAEERALLATSGVRAVVERLIARQPEAFWSEHAMLIQLGDKLALVREGRVVHVLATAHSSLFPRVAAVRPLVAEPNADGEAQVSLWGYNLENSEDTVMARCRGTYVGVERLELVADPAWNGMQRLDIRLSSLFGAGAVQLEMMRGGYISGSKAMLVTADRALVADVRALEAEEGATDVDTLLFQLAASEEWARGERQYAPEEREVLAKCSRRLLAFSVQRKWAAATRTLLASAAADKEEGEAGEAMAAVDVMCVGTTGMPLLQLAVRSQRLELVGALLQWGEAHGFAFKATTPGRRGLTALHLSGLVNDNGAIAALLSQKCPDALDGWECARAEDGSLPLDFARRTGAAAVVERLVATRRYEAAKAGSELAKKGGCGCVGAAADAICCGAACIVPESSAPEMAAAADAALVSTGAAPKAQLVRRRGAGKHNDSASSSRTPSRELADGGAEEEEEDQVAAVKAALKARLMEERAQGSLLRFRNPDLEAKYQAWYSVGQVPVDIAFLVIATLSQGAWIFRWSLDATWLGAAMVALMAVNAAMMQAAVLFPQMYTRWREPLCVWSHVAHKLAQTAVTLVAPVGTIFAASYSPTVALLESSSLAQIHMLAFGMKLRLGCHLAVGLFHFATAAAANDQVCAAGFPFIPGSACSMLMVLWQAAACFALPCALVYASERRSRRIFLETVSD</sequence>
<feature type="region of interest" description="Disordered" evidence="4">
    <location>
        <begin position="168"/>
        <end position="207"/>
    </location>
</feature>
<feature type="transmembrane region" description="Helical" evidence="5">
    <location>
        <begin position="1210"/>
        <end position="1229"/>
    </location>
</feature>
<proteinExistence type="predicted"/>
<keyword evidence="5" id="KW-0472">Membrane</keyword>
<name>A0A2P6VNG3_9CHLO</name>
<feature type="region of interest" description="Disordered" evidence="4">
    <location>
        <begin position="982"/>
        <end position="1013"/>
    </location>
</feature>
<organism evidence="7 8">
    <name type="scientific">Micractinium conductrix</name>
    <dbReference type="NCBI Taxonomy" id="554055"/>
    <lineage>
        <taxon>Eukaryota</taxon>
        <taxon>Viridiplantae</taxon>
        <taxon>Chlorophyta</taxon>
        <taxon>core chlorophytes</taxon>
        <taxon>Trebouxiophyceae</taxon>
        <taxon>Chlorellales</taxon>
        <taxon>Chlorellaceae</taxon>
        <taxon>Chlorella clade</taxon>
        <taxon>Micractinium</taxon>
    </lineage>
</organism>
<comment type="caution">
    <text evidence="7">The sequence shown here is derived from an EMBL/GenBank/DDBJ whole genome shotgun (WGS) entry which is preliminary data.</text>
</comment>
<keyword evidence="1" id="KW-0479">Metal-binding</keyword>
<dbReference type="GO" id="GO:0008270">
    <property type="term" value="F:zinc ion binding"/>
    <property type="evidence" value="ECO:0007669"/>
    <property type="project" value="UniProtKB-KW"/>
</dbReference>
<dbReference type="STRING" id="554055.A0A2P6VNG3"/>
<gene>
    <name evidence="7" type="ORF">C2E20_1666</name>
</gene>
<dbReference type="InterPro" id="IPR004333">
    <property type="entry name" value="SBP_dom"/>
</dbReference>
<dbReference type="GO" id="GO:0005634">
    <property type="term" value="C:nucleus"/>
    <property type="evidence" value="ECO:0007669"/>
    <property type="project" value="InterPro"/>
</dbReference>
<keyword evidence="5" id="KW-1133">Transmembrane helix</keyword>
<evidence type="ECO:0000259" key="6">
    <source>
        <dbReference type="PROSITE" id="PS51141"/>
    </source>
</evidence>
<dbReference type="Gene3D" id="1.25.40.20">
    <property type="entry name" value="Ankyrin repeat-containing domain"/>
    <property type="match status" value="1"/>
</dbReference>
<reference evidence="7 8" key="1">
    <citation type="journal article" date="2018" name="Plant J.">
        <title>Genome sequences of Chlorella sorokiniana UTEX 1602 and Micractinium conductrix SAG 241.80: implications to maltose excretion by a green alga.</title>
        <authorList>
            <person name="Arriola M.B."/>
            <person name="Velmurugan N."/>
            <person name="Zhang Y."/>
            <person name="Plunkett M.H."/>
            <person name="Hondzo H."/>
            <person name="Barney B.M."/>
        </authorList>
    </citation>
    <scope>NUCLEOTIDE SEQUENCE [LARGE SCALE GENOMIC DNA]</scope>
    <source>
        <strain evidence="7 8">SAG 241.80</strain>
    </source>
</reference>
<dbReference type="Pfam" id="PF03110">
    <property type="entry name" value="SBP"/>
    <property type="match status" value="1"/>
</dbReference>
<dbReference type="GO" id="GO:0003677">
    <property type="term" value="F:DNA binding"/>
    <property type="evidence" value="ECO:0007669"/>
    <property type="project" value="InterPro"/>
</dbReference>
<protein>
    <submittedName>
        <fullName evidence="7">Copper responsive regulator 1</fullName>
    </submittedName>
</protein>
<dbReference type="Proteomes" id="UP000239649">
    <property type="component" value="Unassembled WGS sequence"/>
</dbReference>
<evidence type="ECO:0000256" key="4">
    <source>
        <dbReference type="SAM" id="MobiDB-lite"/>
    </source>
</evidence>
<feature type="compositionally biased region" description="Low complexity" evidence="4">
    <location>
        <begin position="172"/>
        <end position="185"/>
    </location>
</feature>
<keyword evidence="2" id="KW-0863">Zinc-finger</keyword>
<evidence type="ECO:0000313" key="7">
    <source>
        <dbReference type="EMBL" id="PSC75619.1"/>
    </source>
</evidence>
<feature type="domain" description="SBP-type" evidence="6">
    <location>
        <begin position="46"/>
        <end position="123"/>
    </location>
</feature>
<dbReference type="SUPFAM" id="SSF103612">
    <property type="entry name" value="SBT domain"/>
    <property type="match status" value="1"/>
</dbReference>
<dbReference type="OrthoDB" id="514967at2759"/>
<accession>A0A2P6VNG3</accession>
<evidence type="ECO:0000313" key="8">
    <source>
        <dbReference type="Proteomes" id="UP000239649"/>
    </source>
</evidence>
<dbReference type="AlphaFoldDB" id="A0A2P6VNG3"/>
<keyword evidence="8" id="KW-1185">Reference proteome</keyword>
<evidence type="ECO:0000256" key="1">
    <source>
        <dbReference type="ARBA" id="ARBA00022723"/>
    </source>
</evidence>
<dbReference type="Gene3D" id="4.10.1100.10">
    <property type="entry name" value="Transcription factor, SBP-box domain"/>
    <property type="match status" value="1"/>
</dbReference>
<feature type="transmembrane region" description="Helical" evidence="5">
    <location>
        <begin position="1171"/>
        <end position="1190"/>
    </location>
</feature>
<dbReference type="EMBL" id="LHPF02000002">
    <property type="protein sequence ID" value="PSC75619.1"/>
    <property type="molecule type" value="Genomic_DNA"/>
</dbReference>
<dbReference type="InterPro" id="IPR036770">
    <property type="entry name" value="Ankyrin_rpt-contain_sf"/>
</dbReference>
<dbReference type="PANTHER" id="PTHR31251:SF169">
    <property type="entry name" value="SQUAMOSA PROMOTER-BINDING-LIKE PROTEIN 8"/>
    <property type="match status" value="1"/>
</dbReference>
<dbReference type="PROSITE" id="PS51141">
    <property type="entry name" value="ZF_SBP"/>
    <property type="match status" value="1"/>
</dbReference>
<evidence type="ECO:0000256" key="5">
    <source>
        <dbReference type="SAM" id="Phobius"/>
    </source>
</evidence>
<dbReference type="InterPro" id="IPR044817">
    <property type="entry name" value="SBP-like"/>
</dbReference>
<dbReference type="SUPFAM" id="SSF48403">
    <property type="entry name" value="Ankyrin repeat"/>
    <property type="match status" value="1"/>
</dbReference>
<keyword evidence="3" id="KW-0862">Zinc</keyword>
<evidence type="ECO:0000256" key="3">
    <source>
        <dbReference type="ARBA" id="ARBA00022833"/>
    </source>
</evidence>
<evidence type="ECO:0000256" key="2">
    <source>
        <dbReference type="ARBA" id="ARBA00022771"/>
    </source>
</evidence>
<dbReference type="InterPro" id="IPR036893">
    <property type="entry name" value="SBP_sf"/>
</dbReference>
<keyword evidence="5" id="KW-0812">Transmembrane</keyword>
<feature type="transmembrane region" description="Helical" evidence="5">
    <location>
        <begin position="1083"/>
        <end position="1108"/>
    </location>
</feature>